<dbReference type="Pfam" id="PF08379">
    <property type="entry name" value="Bact_transglu_N"/>
    <property type="match status" value="1"/>
</dbReference>
<reference evidence="2 3" key="1">
    <citation type="submission" date="2020-08" db="EMBL/GenBank/DDBJ databases">
        <title>Genomic Encyclopedia of Type Strains, Phase IV (KMG-IV): sequencing the most valuable type-strain genomes for metagenomic binning, comparative biology and taxonomic classification.</title>
        <authorList>
            <person name="Goeker M."/>
        </authorList>
    </citation>
    <scope>NUCLEOTIDE SEQUENCE [LARGE SCALE GENOMIC DNA]</scope>
    <source>
        <strain evidence="2 3">DSM 29853</strain>
    </source>
</reference>
<dbReference type="SUPFAM" id="SSF54001">
    <property type="entry name" value="Cysteine proteinases"/>
    <property type="match status" value="1"/>
</dbReference>
<dbReference type="EMBL" id="JACIEZ010000001">
    <property type="protein sequence ID" value="MBB4063050.1"/>
    <property type="molecule type" value="Genomic_DNA"/>
</dbReference>
<proteinExistence type="predicted"/>
<dbReference type="SMART" id="SM00460">
    <property type="entry name" value="TGc"/>
    <property type="match status" value="1"/>
</dbReference>
<feature type="domain" description="Transglutaminase-like" evidence="1">
    <location>
        <begin position="177"/>
        <end position="248"/>
    </location>
</feature>
<dbReference type="PANTHER" id="PTHR33490:SF7">
    <property type="entry name" value="BLR2979 PROTEIN"/>
    <property type="match status" value="1"/>
</dbReference>
<dbReference type="GO" id="GO:0008233">
    <property type="term" value="F:peptidase activity"/>
    <property type="evidence" value="ECO:0007669"/>
    <property type="project" value="UniProtKB-KW"/>
</dbReference>
<evidence type="ECO:0000259" key="1">
    <source>
        <dbReference type="SMART" id="SM00460"/>
    </source>
</evidence>
<name>A0A7W6NI63_9HYPH</name>
<dbReference type="RefSeq" id="WP_183364251.1">
    <property type="nucleotide sequence ID" value="NZ_JACIEZ010000001.1"/>
</dbReference>
<dbReference type="InterPro" id="IPR038765">
    <property type="entry name" value="Papain-like_cys_pep_sf"/>
</dbReference>
<dbReference type="AlphaFoldDB" id="A0A7W6NI63"/>
<dbReference type="PANTHER" id="PTHR33490">
    <property type="entry name" value="BLR5614 PROTEIN-RELATED"/>
    <property type="match status" value="1"/>
</dbReference>
<evidence type="ECO:0000313" key="2">
    <source>
        <dbReference type="EMBL" id="MBB4063050.1"/>
    </source>
</evidence>
<keyword evidence="2" id="KW-0645">Protease</keyword>
<dbReference type="Pfam" id="PF01841">
    <property type="entry name" value="Transglut_core"/>
    <property type="match status" value="1"/>
</dbReference>
<organism evidence="2 3">
    <name type="scientific">Gellertiella hungarica</name>
    <dbReference type="NCBI Taxonomy" id="1572859"/>
    <lineage>
        <taxon>Bacteria</taxon>
        <taxon>Pseudomonadati</taxon>
        <taxon>Pseudomonadota</taxon>
        <taxon>Alphaproteobacteria</taxon>
        <taxon>Hyphomicrobiales</taxon>
        <taxon>Rhizobiaceae</taxon>
        <taxon>Gellertiella</taxon>
    </lineage>
</organism>
<gene>
    <name evidence="2" type="ORF">GGR23_000211</name>
</gene>
<dbReference type="Gene3D" id="3.10.620.30">
    <property type="match status" value="1"/>
</dbReference>
<evidence type="ECO:0000313" key="3">
    <source>
        <dbReference type="Proteomes" id="UP000528286"/>
    </source>
</evidence>
<sequence>MLYDLALDIGSDYAHPVATGRHVLRVMPLVLPGRQNVERAALSIDPQPESRRDFTTFFGGEASGFVIRHPHQRLEARLRARVEVTAPAWQTGRTLAKAALPAALEAIASVAPDSPHHFTGPSPRLPPAGDAIRSYARESEGAGPEIHDIAFSLMRRIHRDFRYDGKATTVDTTAEEAFRLKRGVCQDFTHVMIAALRVLGIPAGYVSGYLRTLPPPGKPRLVGADAMHAWVRVWCGPQAGFIEYDPTNDMLAGEDHIVAGFGRDYADIAPLAGTLKGLGGQSGFQRVDISVV</sequence>
<keyword evidence="2" id="KW-0378">Hydrolase</keyword>
<dbReference type="Proteomes" id="UP000528286">
    <property type="component" value="Unassembled WGS sequence"/>
</dbReference>
<accession>A0A7W6NI63</accession>
<keyword evidence="3" id="KW-1185">Reference proteome</keyword>
<comment type="caution">
    <text evidence="2">The sequence shown here is derived from an EMBL/GenBank/DDBJ whole genome shotgun (WGS) entry which is preliminary data.</text>
</comment>
<protein>
    <submittedName>
        <fullName evidence="2">Transglutaminase-like putative cysteine protease</fullName>
    </submittedName>
</protein>
<dbReference type="InterPro" id="IPR013589">
    <property type="entry name" value="Bac_transglu_N"/>
</dbReference>
<dbReference type="InterPro" id="IPR002931">
    <property type="entry name" value="Transglutaminase-like"/>
</dbReference>
<dbReference type="GO" id="GO:0006508">
    <property type="term" value="P:proteolysis"/>
    <property type="evidence" value="ECO:0007669"/>
    <property type="project" value="UniProtKB-KW"/>
</dbReference>